<evidence type="ECO:0000313" key="3">
    <source>
        <dbReference type="EMBL" id="QBD76134.1"/>
    </source>
</evidence>
<accession>A0A4P6JLP7</accession>
<feature type="domain" description="Beta-lactamase-related" evidence="2">
    <location>
        <begin position="6"/>
        <end position="324"/>
    </location>
</feature>
<dbReference type="AlphaFoldDB" id="A0A4P6JLP7"/>
<dbReference type="Proteomes" id="UP000290365">
    <property type="component" value="Chromosome"/>
</dbReference>
<dbReference type="InterPro" id="IPR012338">
    <property type="entry name" value="Beta-lactam/transpept-like"/>
</dbReference>
<evidence type="ECO:0000313" key="4">
    <source>
        <dbReference type="Proteomes" id="UP000290365"/>
    </source>
</evidence>
<dbReference type="GO" id="GO:0016787">
    <property type="term" value="F:hydrolase activity"/>
    <property type="evidence" value="ECO:0007669"/>
    <property type="project" value="UniProtKB-KW"/>
</dbReference>
<evidence type="ECO:0000256" key="1">
    <source>
        <dbReference type="ARBA" id="ARBA00038473"/>
    </source>
</evidence>
<organism evidence="3 4">
    <name type="scientific">Ktedonosporobacter rubrisoli</name>
    <dbReference type="NCBI Taxonomy" id="2509675"/>
    <lineage>
        <taxon>Bacteria</taxon>
        <taxon>Bacillati</taxon>
        <taxon>Chloroflexota</taxon>
        <taxon>Ktedonobacteria</taxon>
        <taxon>Ktedonobacterales</taxon>
        <taxon>Ktedonosporobacteraceae</taxon>
        <taxon>Ktedonosporobacter</taxon>
    </lineage>
</organism>
<dbReference type="KEGG" id="kbs:EPA93_08975"/>
<name>A0A4P6JLP7_KTERU</name>
<keyword evidence="4" id="KW-1185">Reference proteome</keyword>
<sequence>MKEAIDSLIYPLLTKYAHIGIVVGIIAGKQTAVFGYGKVNKASPAIPEGETLFEIGSITKVFTALLLANMVEEGLVSLDTPVRALLPMFPNLPEEMTLLRLVTHTSGLPRLPANFFRFAGWKPRNPYANYSPARLYAYLSKYKAPPEPQKPPSYLYSNLGFGVLGQALGQKLGTSYEQAVIDRICAPLGLSDTHFTLTAEQQQRLAAPHTARGKLTLNWDFATMAGAGALRSTARDMLRFLAAHLGQFSTPLQPALDLCLKIQVEKPVPQSQLLGVALGWHVSATGQKPARIYWHNGGTGGYSSFMGFVKEGGRGVVILSNYGLTSEPEIDQLGMAVLKLLSRTTYGKHELEDS</sequence>
<reference evidence="3 4" key="1">
    <citation type="submission" date="2019-01" db="EMBL/GenBank/DDBJ databases">
        <title>Ktedonosporobacter rubrisoli SCAWS-G2.</title>
        <authorList>
            <person name="Huang Y."/>
            <person name="Yan B."/>
        </authorList>
    </citation>
    <scope>NUCLEOTIDE SEQUENCE [LARGE SCALE GENOMIC DNA]</scope>
    <source>
        <strain evidence="3 4">SCAWS-G2</strain>
    </source>
</reference>
<dbReference type="Gene3D" id="3.40.710.10">
    <property type="entry name" value="DD-peptidase/beta-lactamase superfamily"/>
    <property type="match status" value="1"/>
</dbReference>
<dbReference type="InterPro" id="IPR001466">
    <property type="entry name" value="Beta-lactam-related"/>
</dbReference>
<keyword evidence="3" id="KW-0378">Hydrolase</keyword>
<proteinExistence type="inferred from homology"/>
<protein>
    <submittedName>
        <fullName evidence="3">Class A beta-lactamase-related serine hydrolase</fullName>
    </submittedName>
</protein>
<dbReference type="PANTHER" id="PTHR22935">
    <property type="entry name" value="PENICILLIN-BINDING PROTEIN"/>
    <property type="match status" value="1"/>
</dbReference>
<dbReference type="SUPFAM" id="SSF56601">
    <property type="entry name" value="beta-lactamase/transpeptidase-like"/>
    <property type="match status" value="1"/>
</dbReference>
<evidence type="ECO:0000259" key="2">
    <source>
        <dbReference type="Pfam" id="PF00144"/>
    </source>
</evidence>
<dbReference type="PANTHER" id="PTHR22935:SF95">
    <property type="entry name" value="BETA-LACTAMASE-LIKE 1-RELATED"/>
    <property type="match status" value="1"/>
</dbReference>
<gene>
    <name evidence="3" type="ORF">EPA93_08975</name>
</gene>
<dbReference type="RefSeq" id="WP_129886729.1">
    <property type="nucleotide sequence ID" value="NZ_CP035758.1"/>
</dbReference>
<dbReference type="OrthoDB" id="9803467at2"/>
<dbReference type="Pfam" id="PF00144">
    <property type="entry name" value="Beta-lactamase"/>
    <property type="match status" value="1"/>
</dbReference>
<dbReference type="EMBL" id="CP035758">
    <property type="protein sequence ID" value="QBD76134.1"/>
    <property type="molecule type" value="Genomic_DNA"/>
</dbReference>
<comment type="similarity">
    <text evidence="1">Belongs to the beta-lactamase family.</text>
</comment>
<dbReference type="InterPro" id="IPR051478">
    <property type="entry name" value="Beta-lactamase-like_AB/R"/>
</dbReference>